<evidence type="ECO:0000313" key="4">
    <source>
        <dbReference type="Proteomes" id="UP000276133"/>
    </source>
</evidence>
<proteinExistence type="predicted"/>
<dbReference type="Pfam" id="PF03351">
    <property type="entry name" value="DOMON"/>
    <property type="match status" value="1"/>
</dbReference>
<keyword evidence="1" id="KW-0732">Signal</keyword>
<dbReference type="Proteomes" id="UP000276133">
    <property type="component" value="Unassembled WGS sequence"/>
</dbReference>
<name>A0A3M7RCV6_BRAPC</name>
<accession>A0A3M7RCV6</accession>
<sequence>MFLSKLSLVLCIFAFGQINAQSYNFPKLNLTVSWTVNKNTTKFTLVHNKTDFSNRWIAVGINTKEEMNGGNALICFFDNSTGNWVGHYHLDGATPKLFDESKPGFGIKNSSVTDLGKEAICTFERENYLDRDRYLDSVQDLFVLAAMSKVKSGYRY</sequence>
<evidence type="ECO:0000313" key="3">
    <source>
        <dbReference type="EMBL" id="RNA21432.1"/>
    </source>
</evidence>
<keyword evidence="4" id="KW-1185">Reference proteome</keyword>
<dbReference type="EMBL" id="REGN01003664">
    <property type="protein sequence ID" value="RNA21432.1"/>
    <property type="molecule type" value="Genomic_DNA"/>
</dbReference>
<organism evidence="3 4">
    <name type="scientific">Brachionus plicatilis</name>
    <name type="common">Marine rotifer</name>
    <name type="synonym">Brachionus muelleri</name>
    <dbReference type="NCBI Taxonomy" id="10195"/>
    <lineage>
        <taxon>Eukaryota</taxon>
        <taxon>Metazoa</taxon>
        <taxon>Spiralia</taxon>
        <taxon>Gnathifera</taxon>
        <taxon>Rotifera</taxon>
        <taxon>Eurotatoria</taxon>
        <taxon>Monogononta</taxon>
        <taxon>Pseudotrocha</taxon>
        <taxon>Ploima</taxon>
        <taxon>Brachionidae</taxon>
        <taxon>Brachionus</taxon>
    </lineage>
</organism>
<comment type="caution">
    <text evidence="3">The sequence shown here is derived from an EMBL/GenBank/DDBJ whole genome shotgun (WGS) entry which is preliminary data.</text>
</comment>
<dbReference type="PROSITE" id="PS50836">
    <property type="entry name" value="DOMON"/>
    <property type="match status" value="1"/>
</dbReference>
<evidence type="ECO:0000259" key="2">
    <source>
        <dbReference type="PROSITE" id="PS50836"/>
    </source>
</evidence>
<evidence type="ECO:0000256" key="1">
    <source>
        <dbReference type="SAM" id="SignalP"/>
    </source>
</evidence>
<dbReference type="InterPro" id="IPR005018">
    <property type="entry name" value="DOMON_domain"/>
</dbReference>
<protein>
    <recommendedName>
        <fullName evidence="2">DOMON domain-containing protein</fullName>
    </recommendedName>
</protein>
<feature type="signal peptide" evidence="1">
    <location>
        <begin position="1"/>
        <end position="20"/>
    </location>
</feature>
<dbReference type="AlphaFoldDB" id="A0A3M7RCV6"/>
<dbReference type="OrthoDB" id="10589436at2759"/>
<reference evidence="3 4" key="1">
    <citation type="journal article" date="2018" name="Sci. Rep.">
        <title>Genomic signatures of local adaptation to the degree of environmental predictability in rotifers.</title>
        <authorList>
            <person name="Franch-Gras L."/>
            <person name="Hahn C."/>
            <person name="Garcia-Roger E.M."/>
            <person name="Carmona M.J."/>
            <person name="Serra M."/>
            <person name="Gomez A."/>
        </authorList>
    </citation>
    <scope>NUCLEOTIDE SEQUENCE [LARGE SCALE GENOMIC DNA]</scope>
    <source>
        <strain evidence="3">HYR1</strain>
    </source>
</reference>
<feature type="chain" id="PRO_5018040623" description="DOMON domain-containing protein" evidence="1">
    <location>
        <begin position="21"/>
        <end position="156"/>
    </location>
</feature>
<feature type="domain" description="DOMON" evidence="2">
    <location>
        <begin position="28"/>
        <end position="148"/>
    </location>
</feature>
<gene>
    <name evidence="3" type="ORF">BpHYR1_006080</name>
</gene>